<evidence type="ECO:0000256" key="2">
    <source>
        <dbReference type="ARBA" id="ARBA00006577"/>
    </source>
</evidence>
<dbReference type="Pfam" id="PF00254">
    <property type="entry name" value="FKBP_C"/>
    <property type="match status" value="1"/>
</dbReference>
<dbReference type="RefSeq" id="WP_110344721.1">
    <property type="nucleotide sequence ID" value="NZ_QJHL01000001.1"/>
</dbReference>
<comment type="catalytic activity">
    <reaction evidence="1 5 6">
        <text>[protein]-peptidylproline (omega=180) = [protein]-peptidylproline (omega=0)</text>
        <dbReference type="Rhea" id="RHEA:16237"/>
        <dbReference type="Rhea" id="RHEA-COMP:10747"/>
        <dbReference type="Rhea" id="RHEA-COMP:10748"/>
        <dbReference type="ChEBI" id="CHEBI:83833"/>
        <dbReference type="ChEBI" id="CHEBI:83834"/>
        <dbReference type="EC" id="5.2.1.8"/>
    </reaction>
</comment>
<dbReference type="PROSITE" id="PS50059">
    <property type="entry name" value="FKBP_PPIASE"/>
    <property type="match status" value="1"/>
</dbReference>
<keyword evidence="9" id="KW-1185">Reference proteome</keyword>
<dbReference type="InterPro" id="IPR001179">
    <property type="entry name" value="PPIase_FKBP_dom"/>
</dbReference>
<feature type="domain" description="PPIase FKBP-type" evidence="7">
    <location>
        <begin position="73"/>
        <end position="155"/>
    </location>
</feature>
<proteinExistence type="inferred from homology"/>
<evidence type="ECO:0000256" key="1">
    <source>
        <dbReference type="ARBA" id="ARBA00000971"/>
    </source>
</evidence>
<organism evidence="8 9">
    <name type="scientific">Flavobacterium hydrophilum</name>
    <dbReference type="NCBI Taxonomy" id="2211445"/>
    <lineage>
        <taxon>Bacteria</taxon>
        <taxon>Pseudomonadati</taxon>
        <taxon>Bacteroidota</taxon>
        <taxon>Flavobacteriia</taxon>
        <taxon>Flavobacteriales</taxon>
        <taxon>Flavobacteriaceae</taxon>
        <taxon>Flavobacterium</taxon>
    </lineage>
</organism>
<reference evidence="8 9" key="1">
    <citation type="submission" date="2018-05" db="EMBL/GenBank/DDBJ databases">
        <title>Flavobacterium sp. strain IMCC34758, incomplete genome.</title>
        <authorList>
            <person name="Joung Y."/>
        </authorList>
    </citation>
    <scope>NUCLEOTIDE SEQUENCE [LARGE SCALE GENOMIC DNA]</scope>
    <source>
        <strain evidence="8 9">IMCC34758</strain>
    </source>
</reference>
<name>A0A2V4C316_9FLAO</name>
<evidence type="ECO:0000256" key="4">
    <source>
        <dbReference type="ARBA" id="ARBA00023235"/>
    </source>
</evidence>
<comment type="similarity">
    <text evidence="2 6">Belongs to the FKBP-type PPIase family.</text>
</comment>
<dbReference type="InterPro" id="IPR046357">
    <property type="entry name" value="PPIase_dom_sf"/>
</dbReference>
<dbReference type="AlphaFoldDB" id="A0A2V4C316"/>
<evidence type="ECO:0000256" key="5">
    <source>
        <dbReference type="PROSITE-ProRule" id="PRU00277"/>
    </source>
</evidence>
<comment type="caution">
    <text evidence="8">The sequence shown here is derived from an EMBL/GenBank/DDBJ whole genome shotgun (WGS) entry which is preliminary data.</text>
</comment>
<dbReference type="PROSITE" id="PS51257">
    <property type="entry name" value="PROKAR_LIPOPROTEIN"/>
    <property type="match status" value="1"/>
</dbReference>
<dbReference type="Gene3D" id="3.10.50.40">
    <property type="match status" value="1"/>
</dbReference>
<dbReference type="OrthoDB" id="9814548at2"/>
<dbReference type="EC" id="5.2.1.8" evidence="6"/>
<dbReference type="PANTHER" id="PTHR43811">
    <property type="entry name" value="FKBP-TYPE PEPTIDYL-PROLYL CIS-TRANS ISOMERASE FKPA"/>
    <property type="match status" value="1"/>
</dbReference>
<protein>
    <recommendedName>
        <fullName evidence="6">Peptidyl-prolyl cis-trans isomerase</fullName>
        <ecNumber evidence="6">5.2.1.8</ecNumber>
    </recommendedName>
</protein>
<evidence type="ECO:0000313" key="8">
    <source>
        <dbReference type="EMBL" id="PXY45688.1"/>
    </source>
</evidence>
<dbReference type="Proteomes" id="UP000247681">
    <property type="component" value="Unassembled WGS sequence"/>
</dbReference>
<evidence type="ECO:0000256" key="3">
    <source>
        <dbReference type="ARBA" id="ARBA00023110"/>
    </source>
</evidence>
<keyword evidence="3 5" id="KW-0697">Rotamase</keyword>
<keyword evidence="4 5" id="KW-0413">Isomerase</keyword>
<evidence type="ECO:0000313" key="9">
    <source>
        <dbReference type="Proteomes" id="UP000247681"/>
    </source>
</evidence>
<sequence length="156" mass="16955">MKQFLSALMVMTFFISCSSDSGLQKPDTTDYTEKNDKEIQDYLTKNNLTATKTSTGLCYIVKEQGTGESPTSASTVTVVYKGTLTNGTVFDQSTTGITYPLNRFILGWQEGLTKFKEGGSGILLIPSRLGYGNTPVQNIPSGSVLIFEIKLTKVAN</sequence>
<dbReference type="PANTHER" id="PTHR43811:SF19">
    <property type="entry name" value="39 KDA FK506-BINDING NUCLEAR PROTEIN"/>
    <property type="match status" value="1"/>
</dbReference>
<dbReference type="EMBL" id="QJHL01000001">
    <property type="protein sequence ID" value="PXY45688.1"/>
    <property type="molecule type" value="Genomic_DNA"/>
</dbReference>
<evidence type="ECO:0000256" key="6">
    <source>
        <dbReference type="RuleBase" id="RU003915"/>
    </source>
</evidence>
<dbReference type="SUPFAM" id="SSF54534">
    <property type="entry name" value="FKBP-like"/>
    <property type="match status" value="1"/>
</dbReference>
<accession>A0A2V4C316</accession>
<evidence type="ECO:0000259" key="7">
    <source>
        <dbReference type="PROSITE" id="PS50059"/>
    </source>
</evidence>
<gene>
    <name evidence="8" type="ORF">DMB68_00395</name>
</gene>
<dbReference type="GO" id="GO:0003755">
    <property type="term" value="F:peptidyl-prolyl cis-trans isomerase activity"/>
    <property type="evidence" value="ECO:0007669"/>
    <property type="project" value="UniProtKB-UniRule"/>
</dbReference>